<feature type="transmembrane region" description="Helical" evidence="1">
    <location>
        <begin position="33"/>
        <end position="50"/>
    </location>
</feature>
<dbReference type="EMBL" id="GGMR01013051">
    <property type="protein sequence ID" value="MBY25670.1"/>
    <property type="molecule type" value="Transcribed_RNA"/>
</dbReference>
<gene>
    <name evidence="2" type="ORF">g.156775</name>
</gene>
<reference evidence="2" key="1">
    <citation type="submission" date="2018-04" db="EMBL/GenBank/DDBJ databases">
        <title>Transcriptome of Schizaphis graminum biotype I.</title>
        <authorList>
            <person name="Scully E.D."/>
            <person name="Geib S.M."/>
            <person name="Palmer N.A."/>
            <person name="Koch K."/>
            <person name="Bradshaw J."/>
            <person name="Heng-Moss T."/>
            <person name="Sarath G."/>
        </authorList>
    </citation>
    <scope>NUCLEOTIDE SEQUENCE</scope>
</reference>
<keyword evidence="1" id="KW-0812">Transmembrane</keyword>
<sequence length="133" mass="15503">MVKIKKIFFYLIIFKKIEDSHFVGFIFLKMLTFQYFIFISIVIFIFFFSFKNIFRAQASWSTCLITLADCRLPPYFMVLNSSQFFSKVSPCSNDKYATWTLNTYVPPWSNLLLSVEPEPNLTLPASRGGPYGT</sequence>
<keyword evidence="1" id="KW-0472">Membrane</keyword>
<keyword evidence="1" id="KW-1133">Transmembrane helix</keyword>
<proteinExistence type="predicted"/>
<organism evidence="2">
    <name type="scientific">Schizaphis graminum</name>
    <name type="common">Green bug aphid</name>
    <dbReference type="NCBI Taxonomy" id="13262"/>
    <lineage>
        <taxon>Eukaryota</taxon>
        <taxon>Metazoa</taxon>
        <taxon>Ecdysozoa</taxon>
        <taxon>Arthropoda</taxon>
        <taxon>Hexapoda</taxon>
        <taxon>Insecta</taxon>
        <taxon>Pterygota</taxon>
        <taxon>Neoptera</taxon>
        <taxon>Paraneoptera</taxon>
        <taxon>Hemiptera</taxon>
        <taxon>Sternorrhyncha</taxon>
        <taxon>Aphidomorpha</taxon>
        <taxon>Aphidoidea</taxon>
        <taxon>Aphididae</taxon>
        <taxon>Aphidini</taxon>
        <taxon>Schizaphis</taxon>
    </lineage>
</organism>
<evidence type="ECO:0000256" key="1">
    <source>
        <dbReference type="SAM" id="Phobius"/>
    </source>
</evidence>
<dbReference type="AlphaFoldDB" id="A0A2S2P8B8"/>
<evidence type="ECO:0000313" key="2">
    <source>
        <dbReference type="EMBL" id="MBY25670.1"/>
    </source>
</evidence>
<name>A0A2S2P8B8_SCHGA</name>
<accession>A0A2S2P8B8</accession>
<protein>
    <submittedName>
        <fullName evidence="2">Uncharacterized protein</fullName>
    </submittedName>
</protein>